<evidence type="ECO:0000313" key="4">
    <source>
        <dbReference type="Proteomes" id="UP000183508"/>
    </source>
</evidence>
<feature type="compositionally biased region" description="Low complexity" evidence="1">
    <location>
        <begin position="40"/>
        <end position="59"/>
    </location>
</feature>
<gene>
    <name evidence="3" type="ORF">SAMN05421543_102137</name>
</gene>
<feature type="chain" id="PRO_5039097688" description="Lipoprotein" evidence="2">
    <location>
        <begin position="23"/>
        <end position="103"/>
    </location>
</feature>
<evidence type="ECO:0000256" key="1">
    <source>
        <dbReference type="SAM" id="MobiDB-lite"/>
    </source>
</evidence>
<dbReference type="STRING" id="392015.SAMN05421543_102137"/>
<dbReference type="EMBL" id="FPBV01000002">
    <property type="protein sequence ID" value="SFU46232.1"/>
    <property type="molecule type" value="Genomic_DNA"/>
</dbReference>
<feature type="signal peptide" evidence="2">
    <location>
        <begin position="1"/>
        <end position="22"/>
    </location>
</feature>
<evidence type="ECO:0008006" key="5">
    <source>
        <dbReference type="Google" id="ProtNLM"/>
    </source>
</evidence>
<keyword evidence="2" id="KW-0732">Signal</keyword>
<name>A0A1I7GCM4_9BACL</name>
<reference evidence="4" key="1">
    <citation type="submission" date="2016-10" db="EMBL/GenBank/DDBJ databases">
        <authorList>
            <person name="Varghese N."/>
        </authorList>
    </citation>
    <scope>NUCLEOTIDE SEQUENCE [LARGE SCALE GENOMIC DNA]</scope>
    <source>
        <strain evidence="4">DSM 17980</strain>
    </source>
</reference>
<dbReference type="RefSeq" id="WP_074949514.1">
    <property type="nucleotide sequence ID" value="NZ_FPBV01000002.1"/>
</dbReference>
<dbReference type="OrthoDB" id="9852650at2"/>
<evidence type="ECO:0000313" key="3">
    <source>
        <dbReference type="EMBL" id="SFU46232.1"/>
    </source>
</evidence>
<proteinExistence type="predicted"/>
<keyword evidence="4" id="KW-1185">Reference proteome</keyword>
<organism evidence="3 4">
    <name type="scientific">Alicyclobacillus macrosporangiidus</name>
    <dbReference type="NCBI Taxonomy" id="392015"/>
    <lineage>
        <taxon>Bacteria</taxon>
        <taxon>Bacillati</taxon>
        <taxon>Bacillota</taxon>
        <taxon>Bacilli</taxon>
        <taxon>Bacillales</taxon>
        <taxon>Alicyclobacillaceae</taxon>
        <taxon>Alicyclobacillus</taxon>
    </lineage>
</organism>
<dbReference type="AlphaFoldDB" id="A0A1I7GCM4"/>
<dbReference type="Proteomes" id="UP000183508">
    <property type="component" value="Unassembled WGS sequence"/>
</dbReference>
<feature type="region of interest" description="Disordered" evidence="1">
    <location>
        <begin position="31"/>
        <end position="59"/>
    </location>
</feature>
<accession>A0A1I7GCM4</accession>
<evidence type="ECO:0000256" key="2">
    <source>
        <dbReference type="SAM" id="SignalP"/>
    </source>
</evidence>
<protein>
    <recommendedName>
        <fullName evidence="5">Lipoprotein</fullName>
    </recommendedName>
</protein>
<sequence>MKRWKPNSAAKGWTLAIAAVMAATLWGCGGSHTGAGKADAPGSGTAPASNAAGAAANAAASTTITQAESNLAAGGSGKVPAQQQQKAQNSINQLVSAINQIHD</sequence>